<reference evidence="4" key="1">
    <citation type="journal article" date="2020" name="Genome Biol.">
        <title>Gamete binning: chromosome-level and haplotype-resolved genome assembly enabled by high-throughput single-cell sequencing of gamete genomes.</title>
        <authorList>
            <person name="Campoy J.A."/>
            <person name="Sun H."/>
            <person name="Goel M."/>
            <person name="Jiao W.-B."/>
            <person name="Folz-Donahue K."/>
            <person name="Wang N."/>
            <person name="Rubio M."/>
            <person name="Liu C."/>
            <person name="Kukat C."/>
            <person name="Ruiz D."/>
            <person name="Huettel B."/>
            <person name="Schneeberger K."/>
        </authorList>
    </citation>
    <scope>NUCLEOTIDE SEQUENCE [LARGE SCALE GENOMIC DNA]</scope>
    <source>
        <strain evidence="4">cv. Rojo Pasion</strain>
    </source>
</reference>
<evidence type="ECO:0000313" key="3">
    <source>
        <dbReference type="EMBL" id="CAB4295500.1"/>
    </source>
</evidence>
<gene>
    <name evidence="3" type="ORF">ORAREDHAP_LOCUS6865</name>
</gene>
<evidence type="ECO:0000256" key="1">
    <source>
        <dbReference type="SAM" id="MobiDB-lite"/>
    </source>
</evidence>
<dbReference type="Proteomes" id="UP000507245">
    <property type="component" value="Unassembled WGS sequence"/>
</dbReference>
<keyword evidence="4" id="KW-1185">Reference proteome</keyword>
<dbReference type="EMBL" id="CAEKKB010000001">
    <property type="protein sequence ID" value="CAB4295500.1"/>
    <property type="molecule type" value="Genomic_DNA"/>
</dbReference>
<sequence>MILFWQRIPRSPCPRFPFILMIPLSLPTPSLTRWPSPSSPDTAHTDPLDLESSHPSSPPTPPQLPSSSSPPPTDLLSPLPSISPASILTYTRNPTLAICTFPSPSTTPA</sequence>
<name>A0A6J5W1Q7_PRUAR</name>
<feature type="compositionally biased region" description="Pro residues" evidence="1">
    <location>
        <begin position="56"/>
        <end position="73"/>
    </location>
</feature>
<evidence type="ECO:0000256" key="2">
    <source>
        <dbReference type="SAM" id="SignalP"/>
    </source>
</evidence>
<dbReference type="AlphaFoldDB" id="A0A6J5W1Q7"/>
<organism evidence="3 4">
    <name type="scientific">Prunus armeniaca</name>
    <name type="common">Apricot</name>
    <name type="synonym">Armeniaca vulgaris</name>
    <dbReference type="NCBI Taxonomy" id="36596"/>
    <lineage>
        <taxon>Eukaryota</taxon>
        <taxon>Viridiplantae</taxon>
        <taxon>Streptophyta</taxon>
        <taxon>Embryophyta</taxon>
        <taxon>Tracheophyta</taxon>
        <taxon>Spermatophyta</taxon>
        <taxon>Magnoliopsida</taxon>
        <taxon>eudicotyledons</taxon>
        <taxon>Gunneridae</taxon>
        <taxon>Pentapetalae</taxon>
        <taxon>rosids</taxon>
        <taxon>fabids</taxon>
        <taxon>Rosales</taxon>
        <taxon>Rosaceae</taxon>
        <taxon>Amygdaloideae</taxon>
        <taxon>Amygdaleae</taxon>
        <taxon>Prunus</taxon>
    </lineage>
</organism>
<protein>
    <submittedName>
        <fullName evidence="3">Uncharacterized protein</fullName>
    </submittedName>
</protein>
<feature type="signal peptide" evidence="2">
    <location>
        <begin position="1"/>
        <end position="32"/>
    </location>
</feature>
<feature type="chain" id="PRO_5026707205" evidence="2">
    <location>
        <begin position="33"/>
        <end position="109"/>
    </location>
</feature>
<feature type="region of interest" description="Disordered" evidence="1">
    <location>
        <begin position="31"/>
        <end position="80"/>
    </location>
</feature>
<accession>A0A6J5W1Q7</accession>
<evidence type="ECO:0000313" key="4">
    <source>
        <dbReference type="Proteomes" id="UP000507245"/>
    </source>
</evidence>
<feature type="compositionally biased region" description="Polar residues" evidence="1">
    <location>
        <begin position="31"/>
        <end position="42"/>
    </location>
</feature>
<proteinExistence type="predicted"/>
<keyword evidence="2" id="KW-0732">Signal</keyword>